<dbReference type="GO" id="GO:0008168">
    <property type="term" value="F:methyltransferase activity"/>
    <property type="evidence" value="ECO:0007669"/>
    <property type="project" value="UniProtKB-KW"/>
</dbReference>
<dbReference type="Proteomes" id="UP001501115">
    <property type="component" value="Unassembled WGS sequence"/>
</dbReference>
<dbReference type="InterPro" id="IPR050390">
    <property type="entry name" value="C5-Methyltransferase"/>
</dbReference>
<evidence type="ECO:0000313" key="7">
    <source>
        <dbReference type="EMBL" id="GAA4296911.1"/>
    </source>
</evidence>
<accession>A0ABP8F7B3</accession>
<reference evidence="8" key="1">
    <citation type="journal article" date="2019" name="Int. J. Syst. Evol. Microbiol.">
        <title>The Global Catalogue of Microorganisms (GCM) 10K type strain sequencing project: providing services to taxonomists for standard genome sequencing and annotation.</title>
        <authorList>
            <consortium name="The Broad Institute Genomics Platform"/>
            <consortium name="The Broad Institute Genome Sequencing Center for Infectious Disease"/>
            <person name="Wu L."/>
            <person name="Ma J."/>
        </authorList>
    </citation>
    <scope>NUCLEOTIDE SEQUENCE [LARGE SCALE GENOMIC DNA]</scope>
    <source>
        <strain evidence="8">JCM 31290</strain>
    </source>
</reference>
<keyword evidence="3 6" id="KW-0808">Transferase</keyword>
<proteinExistence type="inferred from homology"/>
<dbReference type="InterPro" id="IPR029063">
    <property type="entry name" value="SAM-dependent_MTases_sf"/>
</dbReference>
<keyword evidence="4 6" id="KW-0949">S-adenosyl-L-methionine</keyword>
<keyword evidence="8" id="KW-1185">Reference proteome</keyword>
<organism evidence="7 8">
    <name type="scientific">Streptomyces venetus</name>
    <dbReference type="NCBI Taxonomy" id="1701086"/>
    <lineage>
        <taxon>Bacteria</taxon>
        <taxon>Bacillati</taxon>
        <taxon>Actinomycetota</taxon>
        <taxon>Actinomycetes</taxon>
        <taxon>Kitasatosporales</taxon>
        <taxon>Streptomycetaceae</taxon>
        <taxon>Streptomyces</taxon>
    </lineage>
</organism>
<dbReference type="InterPro" id="IPR001525">
    <property type="entry name" value="C5_MeTfrase"/>
</dbReference>
<dbReference type="EC" id="2.1.1.37" evidence="1"/>
<comment type="similarity">
    <text evidence="6">Belongs to the class I-like SAM-binding methyltransferase superfamily. C5-methyltransferase family.</text>
</comment>
<dbReference type="PRINTS" id="PR00105">
    <property type="entry name" value="C5METTRFRASE"/>
</dbReference>
<dbReference type="EMBL" id="BAABET010000002">
    <property type="protein sequence ID" value="GAA4296911.1"/>
    <property type="molecule type" value="Genomic_DNA"/>
</dbReference>
<evidence type="ECO:0000256" key="5">
    <source>
        <dbReference type="ARBA" id="ARBA00022747"/>
    </source>
</evidence>
<dbReference type="PANTHER" id="PTHR10629:SF52">
    <property type="entry name" value="DNA (CYTOSINE-5)-METHYLTRANSFERASE 1"/>
    <property type="match status" value="1"/>
</dbReference>
<dbReference type="SUPFAM" id="SSF53335">
    <property type="entry name" value="S-adenosyl-L-methionine-dependent methyltransferases"/>
    <property type="match status" value="1"/>
</dbReference>
<evidence type="ECO:0000256" key="3">
    <source>
        <dbReference type="ARBA" id="ARBA00022679"/>
    </source>
</evidence>
<evidence type="ECO:0000313" key="8">
    <source>
        <dbReference type="Proteomes" id="UP001501115"/>
    </source>
</evidence>
<protein>
    <recommendedName>
        <fullName evidence="1">DNA (cytosine-5-)-methyltransferase</fullName>
        <ecNumber evidence="1">2.1.1.37</ecNumber>
    </recommendedName>
</protein>
<evidence type="ECO:0000256" key="4">
    <source>
        <dbReference type="ARBA" id="ARBA00022691"/>
    </source>
</evidence>
<gene>
    <name evidence="7" type="ORF">GCM10023086_10810</name>
</gene>
<evidence type="ECO:0000256" key="2">
    <source>
        <dbReference type="ARBA" id="ARBA00022603"/>
    </source>
</evidence>
<dbReference type="Pfam" id="PF00145">
    <property type="entry name" value="DNA_methylase"/>
    <property type="match status" value="2"/>
</dbReference>
<dbReference type="Gene3D" id="3.40.50.150">
    <property type="entry name" value="Vaccinia Virus protein VP39"/>
    <property type="match status" value="1"/>
</dbReference>
<name>A0ABP8F7B3_9ACTN</name>
<comment type="caution">
    <text evidence="7">The sequence shown here is derived from an EMBL/GenBank/DDBJ whole genome shotgun (WGS) entry which is preliminary data.</text>
</comment>
<dbReference type="RefSeq" id="WP_345660223.1">
    <property type="nucleotide sequence ID" value="NZ_BAABET010000002.1"/>
</dbReference>
<evidence type="ECO:0000256" key="6">
    <source>
        <dbReference type="PROSITE-ProRule" id="PRU01016"/>
    </source>
</evidence>
<dbReference type="PROSITE" id="PS51679">
    <property type="entry name" value="SAM_MT_C5"/>
    <property type="match status" value="1"/>
</dbReference>
<feature type="active site" evidence="6">
    <location>
        <position position="74"/>
    </location>
</feature>
<dbReference type="PANTHER" id="PTHR10629">
    <property type="entry name" value="CYTOSINE-SPECIFIC METHYLTRANSFERASE"/>
    <property type="match status" value="1"/>
</dbReference>
<evidence type="ECO:0000256" key="1">
    <source>
        <dbReference type="ARBA" id="ARBA00011975"/>
    </source>
</evidence>
<dbReference type="Gene3D" id="3.90.120.10">
    <property type="entry name" value="DNA Methylase, subunit A, domain 2"/>
    <property type="match status" value="1"/>
</dbReference>
<dbReference type="GO" id="GO:0032259">
    <property type="term" value="P:methylation"/>
    <property type="evidence" value="ECO:0007669"/>
    <property type="project" value="UniProtKB-KW"/>
</dbReference>
<sequence length="495" mass="54583">MSLTFTDLFCGAGGSSTGLVAAGLELRLAANHWKRAVETHAANHRDADHLCADINNYDMRRLPRTDILWASPICTEISPAGGRRRTHGQLALELEEYGRVEDAGWERTRATAYDVIRATEVHRYKAVLCENVLEFAVDWELFDWWRKGMEMLGYRSQIVSVSSAHVGGADNLPAPQWRDRIYIVFTRTDIPAPDLAPRPPAWCSECGEDVFAVQTWRNGRRVGKYKQQYDYRCPNTACRHQVVEPYVRPAASIIDWTNLGVRIGDRPAHGLRPLAANTVKRIRAGLSLLGTERMVLTVNHGGHDGRAVPADNAPLAARTVKIGDAVLVPAGGTWNTQPTHTAEPMRTRLANPKGFEALLTPPQADDSFIVTLRRNATARPVSTPVDTVTGQGRHHWLVIPYRNAASKSASEPLHTLGTKDSAALLGPAPELDDCHYRMIQPREQLLAQRFPADYIVHGNKGEQTMQAGNAVSCNVAQWIGERVADALARTAAQAA</sequence>
<keyword evidence="5" id="KW-0680">Restriction system</keyword>
<keyword evidence="2 6" id="KW-0489">Methyltransferase</keyword>